<dbReference type="NCBIfam" id="TIGR02895">
    <property type="entry name" value="spore_sigI"/>
    <property type="match status" value="1"/>
</dbReference>
<evidence type="ECO:0000256" key="1">
    <source>
        <dbReference type="ARBA" id="ARBA00022490"/>
    </source>
</evidence>
<dbReference type="InterPro" id="IPR013325">
    <property type="entry name" value="RNA_pol_sigma_r2"/>
</dbReference>
<dbReference type="SUPFAM" id="SSF88946">
    <property type="entry name" value="Sigma2 domain of RNA polymerase sigma factors"/>
    <property type="match status" value="1"/>
</dbReference>
<dbReference type="GO" id="GO:0005737">
    <property type="term" value="C:cytoplasm"/>
    <property type="evidence" value="ECO:0007669"/>
    <property type="project" value="UniProtKB-SubCell"/>
</dbReference>
<gene>
    <name evidence="6" type="primary">sigI</name>
    <name evidence="7" type="ordered locus">Clocl_4009</name>
</gene>
<evidence type="ECO:0000256" key="3">
    <source>
        <dbReference type="ARBA" id="ARBA00023082"/>
    </source>
</evidence>
<accession>G8LST2</accession>
<dbReference type="InterPro" id="IPR014244">
    <property type="entry name" value="RNA_pol_sigma-I"/>
</dbReference>
<comment type="activity regulation">
    <text evidence="6">Negatively regulated by the anti-sigma-I factor RsgI.</text>
</comment>
<name>G8LST2_ACECE</name>
<keyword evidence="1 6" id="KW-0963">Cytoplasm</keyword>
<dbReference type="eggNOG" id="COG1191">
    <property type="taxonomic scope" value="Bacteria"/>
</dbReference>
<comment type="subcellular location">
    <subcellularLocation>
        <location evidence="6">Cytoplasm</location>
    </subcellularLocation>
</comment>
<comment type="similarity">
    <text evidence="6">Belongs to the sigma-70 factor family. SigI subfamily.</text>
</comment>
<organism evidence="7 8">
    <name type="scientific">Acetivibrio clariflavus (strain DSM 19732 / NBRC 101661 / EBR45)</name>
    <name type="common">Clostridium clariflavum</name>
    <dbReference type="NCBI Taxonomy" id="720554"/>
    <lineage>
        <taxon>Bacteria</taxon>
        <taxon>Bacillati</taxon>
        <taxon>Bacillota</taxon>
        <taxon>Clostridia</taxon>
        <taxon>Eubacteriales</taxon>
        <taxon>Oscillospiraceae</taxon>
        <taxon>Acetivibrio</taxon>
    </lineage>
</organism>
<dbReference type="AlphaFoldDB" id="G8LST2"/>
<dbReference type="GO" id="GO:0003677">
    <property type="term" value="F:DNA binding"/>
    <property type="evidence" value="ECO:0007669"/>
    <property type="project" value="UniProtKB-UniRule"/>
</dbReference>
<feature type="DNA-binding region" description="H-T-H motif" evidence="6">
    <location>
        <begin position="204"/>
        <end position="223"/>
    </location>
</feature>
<keyword evidence="3 6" id="KW-0731">Sigma factor</keyword>
<proteinExistence type="inferred from homology"/>
<keyword evidence="5 6" id="KW-0804">Transcription</keyword>
<evidence type="ECO:0000256" key="4">
    <source>
        <dbReference type="ARBA" id="ARBA00023125"/>
    </source>
</evidence>
<comment type="function">
    <text evidence="6">Sigma factors are initiation factors that promote the attachment of RNA polymerase to specific initiation sites and are then released.</text>
</comment>
<dbReference type="NCBIfam" id="NF006173">
    <property type="entry name" value="PRK08311.2-1"/>
    <property type="match status" value="1"/>
</dbReference>
<protein>
    <recommendedName>
        <fullName evidence="6">RNA polymerase sigma factor SigI</fullName>
    </recommendedName>
</protein>
<dbReference type="HOGENOM" id="CLU_082361_0_0_9"/>
<dbReference type="Proteomes" id="UP000005435">
    <property type="component" value="Chromosome"/>
</dbReference>
<evidence type="ECO:0000256" key="5">
    <source>
        <dbReference type="ARBA" id="ARBA00023163"/>
    </source>
</evidence>
<keyword evidence="2 6" id="KW-0805">Transcription regulation</keyword>
<dbReference type="HAMAP" id="MF_02064">
    <property type="entry name" value="Sigma70_SigI"/>
    <property type="match status" value="1"/>
</dbReference>
<dbReference type="RefSeq" id="WP_014256944.1">
    <property type="nucleotide sequence ID" value="NC_016627.1"/>
</dbReference>
<evidence type="ECO:0000256" key="6">
    <source>
        <dbReference type="HAMAP-Rule" id="MF_02064"/>
    </source>
</evidence>
<keyword evidence="4 6" id="KW-0238">DNA-binding</keyword>
<comment type="subunit">
    <text evidence="6">Interacts with RsgI.</text>
</comment>
<reference evidence="7 8" key="2">
    <citation type="journal article" date="2012" name="Stand. Genomic Sci.">
        <title>Complete Genome Sequence of Clostridium clariflavum DSM 19732.</title>
        <authorList>
            <person name="Izquierdo J.A."/>
            <person name="Goodwin L."/>
            <person name="Davenport K.W."/>
            <person name="Teshima H."/>
            <person name="Bruce D."/>
            <person name="Detter C."/>
            <person name="Tapia R."/>
            <person name="Han S."/>
            <person name="Land M."/>
            <person name="Hauser L."/>
            <person name="Jeffries C.D."/>
            <person name="Han J."/>
            <person name="Pitluck S."/>
            <person name="Nolan M."/>
            <person name="Chen A."/>
            <person name="Huntemann M."/>
            <person name="Mavromatis K."/>
            <person name="Mikhailova N."/>
            <person name="Liolios K."/>
            <person name="Woyke T."/>
            <person name="Lynd L.R."/>
        </authorList>
    </citation>
    <scope>NUCLEOTIDE SEQUENCE [LARGE SCALE GENOMIC DNA]</scope>
    <source>
        <strain evidence="8">DSM 19732 / NBRC 101661 / EBR45</strain>
    </source>
</reference>
<evidence type="ECO:0000256" key="2">
    <source>
        <dbReference type="ARBA" id="ARBA00023015"/>
    </source>
</evidence>
<evidence type="ECO:0000313" key="8">
    <source>
        <dbReference type="Proteomes" id="UP000005435"/>
    </source>
</evidence>
<dbReference type="GO" id="GO:0016987">
    <property type="term" value="F:sigma factor activity"/>
    <property type="evidence" value="ECO:0007669"/>
    <property type="project" value="UniProtKB-UniRule"/>
</dbReference>
<sequence>MKVNLSKFGMNRLSDKPSNDEFISTLRLIKEGDNLLREEFLAKYTPFILKIASNFTGKYIDVNNSDEYSIVLSAFNEAIDCYDLTKNYNFLLFSEHVIKKRLIDHMRKDKGNKEIPFSYFEDETEFLEKYVSSVHDKSFEDIEQIDEIIEYKETLREFGISLEDLILNVPKHKDSRELCLKIASILANDEELFRQLYKYKNIPRNDLKRRAGVHGRTIGRHRKYIIAVCLILKSNLEISKSYLSIAEKGGKRGE</sequence>
<evidence type="ECO:0000313" key="7">
    <source>
        <dbReference type="EMBL" id="AEV70445.1"/>
    </source>
</evidence>
<dbReference type="STRING" id="720554.Clocl_4009"/>
<reference evidence="8" key="1">
    <citation type="submission" date="2011-12" db="EMBL/GenBank/DDBJ databases">
        <title>Complete sequence of Clostridium clariflavum DSM 19732.</title>
        <authorList>
            <consortium name="US DOE Joint Genome Institute"/>
            <person name="Lucas S."/>
            <person name="Han J."/>
            <person name="Lapidus A."/>
            <person name="Cheng J.-F."/>
            <person name="Goodwin L."/>
            <person name="Pitluck S."/>
            <person name="Peters L."/>
            <person name="Teshima H."/>
            <person name="Detter J.C."/>
            <person name="Han C."/>
            <person name="Tapia R."/>
            <person name="Land M."/>
            <person name="Hauser L."/>
            <person name="Kyrpides N."/>
            <person name="Ivanova N."/>
            <person name="Pagani I."/>
            <person name="Kitzmiller T."/>
            <person name="Lynd L."/>
            <person name="Izquierdo J."/>
            <person name="Woyke T."/>
        </authorList>
    </citation>
    <scope>NUCLEOTIDE SEQUENCE [LARGE SCALE GENOMIC DNA]</scope>
    <source>
        <strain evidence="8">DSM 19732 / NBRC 101661 / EBR45</strain>
    </source>
</reference>
<dbReference type="EMBL" id="CP003065">
    <property type="protein sequence ID" value="AEV70445.1"/>
    <property type="molecule type" value="Genomic_DNA"/>
</dbReference>
<dbReference type="GO" id="GO:0006352">
    <property type="term" value="P:DNA-templated transcription initiation"/>
    <property type="evidence" value="ECO:0007669"/>
    <property type="project" value="UniProtKB-UniRule"/>
</dbReference>
<dbReference type="Gene3D" id="1.10.1740.10">
    <property type="match status" value="1"/>
</dbReference>
<dbReference type="PIRSF" id="PIRSF038953">
    <property type="entry name" value="SigI"/>
    <property type="match status" value="1"/>
</dbReference>
<keyword evidence="6" id="KW-0346">Stress response</keyword>
<feature type="short sequence motif" description="Polymerase core binding" evidence="6">
    <location>
        <begin position="66"/>
        <end position="79"/>
    </location>
</feature>
<keyword evidence="8" id="KW-1185">Reference proteome</keyword>
<dbReference type="KEGG" id="ccl:Clocl_4009"/>